<name>A0A9Q9IK77_9ACTN</name>
<dbReference type="RefSeq" id="WP_156089727.1">
    <property type="nucleotide sequence ID" value="NZ_CP073767.1"/>
</dbReference>
<organism evidence="2 3">
    <name type="scientific">Dactylosporangium aurantiacum</name>
    <dbReference type="NCBI Taxonomy" id="35754"/>
    <lineage>
        <taxon>Bacteria</taxon>
        <taxon>Bacillati</taxon>
        <taxon>Actinomycetota</taxon>
        <taxon>Actinomycetes</taxon>
        <taxon>Micromonosporales</taxon>
        <taxon>Micromonosporaceae</taxon>
        <taxon>Dactylosporangium</taxon>
    </lineage>
</organism>
<protein>
    <submittedName>
        <fullName evidence="2">Uncharacterized protein</fullName>
    </submittedName>
</protein>
<keyword evidence="3" id="KW-1185">Reference proteome</keyword>
<feature type="compositionally biased region" description="Basic and acidic residues" evidence="1">
    <location>
        <begin position="1"/>
        <end position="10"/>
    </location>
</feature>
<evidence type="ECO:0000256" key="1">
    <source>
        <dbReference type="SAM" id="MobiDB-lite"/>
    </source>
</evidence>
<dbReference type="AlphaFoldDB" id="A0A9Q9IK77"/>
<evidence type="ECO:0000313" key="3">
    <source>
        <dbReference type="Proteomes" id="UP001058003"/>
    </source>
</evidence>
<dbReference type="EMBL" id="CP073767">
    <property type="protein sequence ID" value="UWZ57126.1"/>
    <property type="molecule type" value="Genomic_DNA"/>
</dbReference>
<reference evidence="2" key="1">
    <citation type="submission" date="2021-04" db="EMBL/GenBank/DDBJ databases">
        <title>Dactylosporangium aurantiacum NRRL B-8018 full assembly.</title>
        <authorList>
            <person name="Hartkoorn R.C."/>
            <person name="Beaudoing E."/>
            <person name="Hot D."/>
        </authorList>
    </citation>
    <scope>NUCLEOTIDE SEQUENCE</scope>
    <source>
        <strain evidence="2">NRRL B-8018</strain>
    </source>
</reference>
<proteinExistence type="predicted"/>
<sequence length="52" mass="5364">MRAGRCDRFGGPEVLVPADVPDPVAGRHGMPGGQDRGRGHQQTGRPVMGAVG</sequence>
<gene>
    <name evidence="2" type="ORF">Daura_13730</name>
</gene>
<dbReference type="Proteomes" id="UP001058003">
    <property type="component" value="Chromosome"/>
</dbReference>
<evidence type="ECO:0000313" key="2">
    <source>
        <dbReference type="EMBL" id="UWZ57126.1"/>
    </source>
</evidence>
<dbReference type="KEGG" id="daur:Daura_13730"/>
<feature type="region of interest" description="Disordered" evidence="1">
    <location>
        <begin position="1"/>
        <end position="52"/>
    </location>
</feature>
<accession>A0A9Q9IK77</accession>